<keyword evidence="7 8" id="KW-0807">Transducer</keyword>
<keyword evidence="3" id="KW-0145">Chemotaxis</keyword>
<accession>A0A1I6IM07</accession>
<dbReference type="Pfam" id="PF00015">
    <property type="entry name" value="MCPsignal"/>
    <property type="match status" value="1"/>
</dbReference>
<organism evidence="11 12">
    <name type="scientific">Anaeromicropila populeti</name>
    <dbReference type="NCBI Taxonomy" id="37658"/>
    <lineage>
        <taxon>Bacteria</taxon>
        <taxon>Bacillati</taxon>
        <taxon>Bacillota</taxon>
        <taxon>Clostridia</taxon>
        <taxon>Lachnospirales</taxon>
        <taxon>Lachnospiraceae</taxon>
        <taxon>Anaeromicropila</taxon>
    </lineage>
</organism>
<dbReference type="GO" id="GO:0007165">
    <property type="term" value="P:signal transduction"/>
    <property type="evidence" value="ECO:0007669"/>
    <property type="project" value="UniProtKB-KW"/>
</dbReference>
<evidence type="ECO:0000256" key="5">
    <source>
        <dbReference type="ARBA" id="ARBA00022989"/>
    </source>
</evidence>
<reference evidence="11 12" key="1">
    <citation type="submission" date="2016-10" db="EMBL/GenBank/DDBJ databases">
        <authorList>
            <person name="de Groot N.N."/>
        </authorList>
    </citation>
    <scope>NUCLEOTIDE SEQUENCE [LARGE SCALE GENOMIC DNA]</scope>
    <source>
        <strain evidence="11 12">743A</strain>
    </source>
</reference>
<dbReference type="InterPro" id="IPR033479">
    <property type="entry name" value="dCache_1"/>
</dbReference>
<evidence type="ECO:0000259" key="10">
    <source>
        <dbReference type="PROSITE" id="PS50111"/>
    </source>
</evidence>
<evidence type="ECO:0000256" key="2">
    <source>
        <dbReference type="ARBA" id="ARBA00022475"/>
    </source>
</evidence>
<gene>
    <name evidence="11" type="ORF">SAMN05661086_00888</name>
</gene>
<keyword evidence="4 9" id="KW-0812">Transmembrane</keyword>
<dbReference type="SUPFAM" id="SSF58104">
    <property type="entry name" value="Methyl-accepting chemotaxis protein (MCP) signaling domain"/>
    <property type="match status" value="1"/>
</dbReference>
<feature type="domain" description="Methyl-accepting transducer" evidence="10">
    <location>
        <begin position="408"/>
        <end position="665"/>
    </location>
</feature>
<comment type="subcellular location">
    <subcellularLocation>
        <location evidence="1">Cell membrane</location>
        <topology evidence="1">Multi-pass membrane protein</topology>
    </subcellularLocation>
</comment>
<dbReference type="GO" id="GO:0006935">
    <property type="term" value="P:chemotaxis"/>
    <property type="evidence" value="ECO:0007669"/>
    <property type="project" value="UniProtKB-KW"/>
</dbReference>
<name>A0A1I6IM07_9FIRM</name>
<dbReference type="PROSITE" id="PS50111">
    <property type="entry name" value="CHEMOTAXIS_TRANSDUC_2"/>
    <property type="match status" value="1"/>
</dbReference>
<dbReference type="GO" id="GO:0005886">
    <property type="term" value="C:plasma membrane"/>
    <property type="evidence" value="ECO:0007669"/>
    <property type="project" value="UniProtKB-SubCell"/>
</dbReference>
<evidence type="ECO:0000256" key="1">
    <source>
        <dbReference type="ARBA" id="ARBA00004651"/>
    </source>
</evidence>
<dbReference type="Proteomes" id="UP000199659">
    <property type="component" value="Unassembled WGS sequence"/>
</dbReference>
<evidence type="ECO:0000313" key="12">
    <source>
        <dbReference type="Proteomes" id="UP000199659"/>
    </source>
</evidence>
<dbReference type="PANTHER" id="PTHR32089:SF112">
    <property type="entry name" value="LYSOZYME-LIKE PROTEIN-RELATED"/>
    <property type="match status" value="1"/>
</dbReference>
<evidence type="ECO:0000256" key="3">
    <source>
        <dbReference type="ARBA" id="ARBA00022500"/>
    </source>
</evidence>
<evidence type="ECO:0000313" key="11">
    <source>
        <dbReference type="EMBL" id="SFR67743.1"/>
    </source>
</evidence>
<proteinExistence type="predicted"/>
<evidence type="ECO:0000256" key="9">
    <source>
        <dbReference type="SAM" id="Phobius"/>
    </source>
</evidence>
<protein>
    <submittedName>
        <fullName evidence="11">Methyl-accepting chemotaxis protein</fullName>
    </submittedName>
</protein>
<evidence type="ECO:0000256" key="4">
    <source>
        <dbReference type="ARBA" id="ARBA00022692"/>
    </source>
</evidence>
<sequence length="694" mass="76247">MILKNLKMKNKLAVLYIATGLIPTIVLAIFIFLYASQEMRTAVLESNTVFSTLTKEQIESYFSERNGDAATLSTSNSVVNNMEVIIENASSQSEKEEALNSIDKYLSIAQKEYGYTDIYLTDAAGKVVYAVNMKEKFKEADLKDREYIQSALKGQITWSKLFYSDIIQNNMMTLSAPVYAENNSSQIVGTINLLLDQNRIDSIVHQGIEKLGETGDAYLINKDGLLLSNTKLGDYKEAAALNKTISTSASQFLSKEIANENNDYCYVGKYKDYLKNPVYGSLSIVKVGSEYDGLIIEQDVAEAFKGINALRSFALSAIIIIILLSIVLLYVVSTSITKPLMAVVHNASELAEYRLTNNVLSKYSNRKDEVGEIGKSVQLVIENLRMIIKEIVTSSEQVSSSSEELTANSQELTAGSEEVARTMNEIAMGAGEQAESTTTGAEKVMQLGRIIDDNRNHINEVSEASTKTERSIREGLRIVNDLSINAKQNSEASQKVYQSILMTSESSKEIAAASNIIADIAEQTNLLSLNAAIEAARAGEHGKGFAIVAEEIKKLAEQSAQSTKKIDYMVQKLERDSDMAVKIMADAKGLVHQQELSVEDTKDKFNEISRLIGDVENAILLIDKASQLMELHKSEVLQLIESLAAVAEENAASTQEVSASMEEQTASIEEISNASESLSDLAISLRALIEKFKI</sequence>
<dbReference type="STRING" id="37658.SAMN05661086_00888"/>
<evidence type="ECO:0000256" key="7">
    <source>
        <dbReference type="ARBA" id="ARBA00023224"/>
    </source>
</evidence>
<keyword evidence="2" id="KW-1003">Cell membrane</keyword>
<keyword evidence="12" id="KW-1185">Reference proteome</keyword>
<evidence type="ECO:0000256" key="6">
    <source>
        <dbReference type="ARBA" id="ARBA00023136"/>
    </source>
</evidence>
<dbReference type="CDD" id="cd18773">
    <property type="entry name" value="PDC1_HK_sensor"/>
    <property type="match status" value="1"/>
</dbReference>
<evidence type="ECO:0000256" key="8">
    <source>
        <dbReference type="PROSITE-ProRule" id="PRU00284"/>
    </source>
</evidence>
<dbReference type="PANTHER" id="PTHR32089">
    <property type="entry name" value="METHYL-ACCEPTING CHEMOTAXIS PROTEIN MCPB"/>
    <property type="match status" value="1"/>
</dbReference>
<feature type="transmembrane region" description="Helical" evidence="9">
    <location>
        <begin position="12"/>
        <end position="35"/>
    </location>
</feature>
<dbReference type="AlphaFoldDB" id="A0A1I6IM07"/>
<dbReference type="Gene3D" id="3.30.450.20">
    <property type="entry name" value="PAS domain"/>
    <property type="match status" value="1"/>
</dbReference>
<dbReference type="EMBL" id="FOYZ01000003">
    <property type="protein sequence ID" value="SFR67743.1"/>
    <property type="molecule type" value="Genomic_DNA"/>
</dbReference>
<dbReference type="SMART" id="SM00283">
    <property type="entry name" value="MA"/>
    <property type="match status" value="1"/>
</dbReference>
<dbReference type="Gene3D" id="1.10.287.950">
    <property type="entry name" value="Methyl-accepting chemotaxis protein"/>
    <property type="match status" value="1"/>
</dbReference>
<feature type="transmembrane region" description="Helical" evidence="9">
    <location>
        <begin position="313"/>
        <end position="332"/>
    </location>
</feature>
<dbReference type="InterPro" id="IPR004089">
    <property type="entry name" value="MCPsignal_dom"/>
</dbReference>
<keyword evidence="5 9" id="KW-1133">Transmembrane helix</keyword>
<keyword evidence="6 9" id="KW-0472">Membrane</keyword>
<dbReference type="Pfam" id="PF02743">
    <property type="entry name" value="dCache_1"/>
    <property type="match status" value="1"/>
</dbReference>